<dbReference type="Pfam" id="PF02563">
    <property type="entry name" value="Poly_export"/>
    <property type="match status" value="1"/>
</dbReference>
<evidence type="ECO:0000256" key="5">
    <source>
        <dbReference type="ARBA" id="ARBA00022597"/>
    </source>
</evidence>
<evidence type="ECO:0000256" key="3">
    <source>
        <dbReference type="ARBA" id="ARBA00022448"/>
    </source>
</evidence>
<dbReference type="GO" id="GO:0015288">
    <property type="term" value="F:porin activity"/>
    <property type="evidence" value="ECO:0007669"/>
    <property type="project" value="UniProtKB-KW"/>
</dbReference>
<dbReference type="KEGG" id="pace:A6070_06050"/>
<keyword evidence="5 18" id="KW-0762">Sugar transport</keyword>
<keyword evidence="12" id="KW-0564">Palmitate</keyword>
<evidence type="ECO:0000313" key="18">
    <source>
        <dbReference type="EMBL" id="APG25657.1"/>
    </source>
</evidence>
<dbReference type="InterPro" id="IPR003715">
    <property type="entry name" value="Poly_export_N"/>
</dbReference>
<evidence type="ECO:0000256" key="12">
    <source>
        <dbReference type="ARBA" id="ARBA00023139"/>
    </source>
</evidence>
<evidence type="ECO:0000256" key="2">
    <source>
        <dbReference type="ARBA" id="ARBA00009450"/>
    </source>
</evidence>
<evidence type="ECO:0000259" key="16">
    <source>
        <dbReference type="Pfam" id="PF02563"/>
    </source>
</evidence>
<keyword evidence="4" id="KW-1134">Transmembrane beta strand</keyword>
<evidence type="ECO:0000256" key="15">
    <source>
        <dbReference type="SAM" id="SignalP"/>
    </source>
</evidence>
<keyword evidence="3" id="KW-0813">Transport</keyword>
<evidence type="ECO:0000259" key="17">
    <source>
        <dbReference type="Pfam" id="PF22461"/>
    </source>
</evidence>
<evidence type="ECO:0000256" key="13">
    <source>
        <dbReference type="ARBA" id="ARBA00023237"/>
    </source>
</evidence>
<feature type="domain" description="Polysaccharide export protein N-terminal" evidence="16">
    <location>
        <begin position="61"/>
        <end position="147"/>
    </location>
</feature>
<dbReference type="InterPro" id="IPR054765">
    <property type="entry name" value="SLBB_dom"/>
</dbReference>
<keyword evidence="6" id="KW-0812">Transmembrane</keyword>
<keyword evidence="11" id="KW-0472">Membrane</keyword>
<evidence type="ECO:0000256" key="10">
    <source>
        <dbReference type="ARBA" id="ARBA00023114"/>
    </source>
</evidence>
<dbReference type="GO" id="GO:0046930">
    <property type="term" value="C:pore complex"/>
    <property type="evidence" value="ECO:0007669"/>
    <property type="project" value="UniProtKB-KW"/>
</dbReference>
<accession>A0A1L3GI84</accession>
<dbReference type="InterPro" id="IPR049712">
    <property type="entry name" value="Poly_export"/>
</dbReference>
<sequence length="354" mass="38378">MNRNACWKSCIGLLSSLLALAGCTSLTDLDPGTVKQIYGERYSAVVEREAVEVGLGQDAVQPEKEYLVGANDILYVNVKGHPELSSPGIMVGGTNKVSGSRVDGLGRVHLPIAGSVAVAGMTIEQVTTHIQNVFRTYLQDPWVVVEISEYRSKPLYLLGQFNAPGTYYMDRAYSLMEGLALGNGLKDIANLRAARIIRNGKTIPVDIYRLLQEGDQSQNTWLTANDVIFVPDDKNQNVFVFGAVKKAGPVVMPNGRLTLAQALASADLNEGSARPTHVRIIRSLSPTRGELLVLDLAQILRGEALPFPLSEGDVVYVPRNGVGSWNLAIQEILPSLQAISSLLQPFVQIKVLTD</sequence>
<dbReference type="OrthoDB" id="193635at2"/>
<dbReference type="Pfam" id="PF22461">
    <property type="entry name" value="SLBB_2"/>
    <property type="match status" value="2"/>
</dbReference>
<comment type="similarity">
    <text evidence="2">Belongs to the BexD/CtrA/VexA family.</text>
</comment>
<proteinExistence type="inferred from homology"/>
<dbReference type="AlphaFoldDB" id="A0A1L3GI84"/>
<evidence type="ECO:0000256" key="8">
    <source>
        <dbReference type="ARBA" id="ARBA00023047"/>
    </source>
</evidence>
<dbReference type="GO" id="GO:0009279">
    <property type="term" value="C:cell outer membrane"/>
    <property type="evidence" value="ECO:0007669"/>
    <property type="project" value="UniProtKB-SubCell"/>
</dbReference>
<gene>
    <name evidence="18" type="ORF">A7E75_12015</name>
</gene>
<dbReference type="Proteomes" id="UP000182264">
    <property type="component" value="Chromosome"/>
</dbReference>
<dbReference type="GO" id="GO:0015159">
    <property type="term" value="F:polysaccharide transmembrane transporter activity"/>
    <property type="evidence" value="ECO:0007669"/>
    <property type="project" value="InterPro"/>
</dbReference>
<evidence type="ECO:0000256" key="4">
    <source>
        <dbReference type="ARBA" id="ARBA00022452"/>
    </source>
</evidence>
<feature type="signal peptide" evidence="15">
    <location>
        <begin position="1"/>
        <end position="21"/>
    </location>
</feature>
<keyword evidence="14" id="KW-0449">Lipoprotein</keyword>
<feature type="domain" description="SLBB" evidence="17">
    <location>
        <begin position="236"/>
        <end position="317"/>
    </location>
</feature>
<keyword evidence="9" id="KW-0406">Ion transport</keyword>
<evidence type="ECO:0000256" key="9">
    <source>
        <dbReference type="ARBA" id="ARBA00023065"/>
    </source>
</evidence>
<evidence type="ECO:0000313" key="19">
    <source>
        <dbReference type="Proteomes" id="UP000182264"/>
    </source>
</evidence>
<dbReference type="EMBL" id="CP015518">
    <property type="protein sequence ID" value="APG25657.1"/>
    <property type="molecule type" value="Genomic_DNA"/>
</dbReference>
<organism evidence="18 19">
    <name type="scientific">Syntrophotalea acetylenica</name>
    <name type="common">Pelobacter acetylenicus</name>
    <dbReference type="NCBI Taxonomy" id="29542"/>
    <lineage>
        <taxon>Bacteria</taxon>
        <taxon>Pseudomonadati</taxon>
        <taxon>Thermodesulfobacteriota</taxon>
        <taxon>Desulfuromonadia</taxon>
        <taxon>Desulfuromonadales</taxon>
        <taxon>Syntrophotaleaceae</taxon>
        <taxon>Syntrophotalea</taxon>
    </lineage>
</organism>
<evidence type="ECO:0000256" key="6">
    <source>
        <dbReference type="ARBA" id="ARBA00022692"/>
    </source>
</evidence>
<dbReference type="Gene3D" id="3.10.560.10">
    <property type="entry name" value="Outer membrane lipoprotein wza domain like"/>
    <property type="match status" value="2"/>
</dbReference>
<keyword evidence="8" id="KW-0625">Polysaccharide transport</keyword>
<dbReference type="STRING" id="29542.A6070_06050"/>
<name>A0A1L3GI84_SYNAC</name>
<evidence type="ECO:0000256" key="11">
    <source>
        <dbReference type="ARBA" id="ARBA00023136"/>
    </source>
</evidence>
<keyword evidence="10" id="KW-0626">Porin</keyword>
<dbReference type="Gene3D" id="3.30.1950.10">
    <property type="entry name" value="wza like domain"/>
    <property type="match status" value="1"/>
</dbReference>
<dbReference type="GO" id="GO:0006811">
    <property type="term" value="P:monoatomic ion transport"/>
    <property type="evidence" value="ECO:0007669"/>
    <property type="project" value="UniProtKB-KW"/>
</dbReference>
<keyword evidence="7 15" id="KW-0732">Signal</keyword>
<keyword evidence="13" id="KW-0998">Cell outer membrane</keyword>
<dbReference type="RefSeq" id="WP_072287497.1">
    <property type="nucleotide sequence ID" value="NZ_CP015455.1"/>
</dbReference>
<evidence type="ECO:0000256" key="1">
    <source>
        <dbReference type="ARBA" id="ARBA00004571"/>
    </source>
</evidence>
<dbReference type="PANTHER" id="PTHR33619:SF3">
    <property type="entry name" value="POLYSACCHARIDE EXPORT PROTEIN GFCE-RELATED"/>
    <property type="match status" value="1"/>
</dbReference>
<reference evidence="18 19" key="1">
    <citation type="journal article" date="2017" name="Genome Announc.">
        <title>Complete Genome Sequences of Two Acetylene-Fermenting Pelobacter acetylenicus Strains.</title>
        <authorList>
            <person name="Sutton J.M."/>
            <person name="Baesman S.M."/>
            <person name="Fierst J.L."/>
            <person name="Poret-Peterson A.T."/>
            <person name="Oremland R.S."/>
            <person name="Dunlap D.S."/>
            <person name="Akob D.M."/>
        </authorList>
    </citation>
    <scope>NUCLEOTIDE SEQUENCE [LARGE SCALE GENOMIC DNA]</scope>
    <source>
        <strain evidence="18 19">DSM 3247</strain>
    </source>
</reference>
<keyword evidence="19" id="KW-1185">Reference proteome</keyword>
<dbReference type="PROSITE" id="PS51257">
    <property type="entry name" value="PROKAR_LIPOPROTEIN"/>
    <property type="match status" value="1"/>
</dbReference>
<dbReference type="PANTHER" id="PTHR33619">
    <property type="entry name" value="POLYSACCHARIDE EXPORT PROTEIN GFCE-RELATED"/>
    <property type="match status" value="1"/>
</dbReference>
<protein>
    <submittedName>
        <fullName evidence="18">Sugar transporter</fullName>
    </submittedName>
</protein>
<feature type="domain" description="SLBB" evidence="17">
    <location>
        <begin position="155"/>
        <end position="230"/>
    </location>
</feature>
<feature type="chain" id="PRO_5012860222" evidence="15">
    <location>
        <begin position="22"/>
        <end position="354"/>
    </location>
</feature>
<comment type="subcellular location">
    <subcellularLocation>
        <location evidence="1">Cell outer membrane</location>
        <topology evidence="1">Multi-pass membrane protein</topology>
    </subcellularLocation>
</comment>
<evidence type="ECO:0000256" key="7">
    <source>
        <dbReference type="ARBA" id="ARBA00022729"/>
    </source>
</evidence>
<evidence type="ECO:0000256" key="14">
    <source>
        <dbReference type="ARBA" id="ARBA00023288"/>
    </source>
</evidence>